<evidence type="ECO:0000256" key="2">
    <source>
        <dbReference type="SAM" id="Phobius"/>
    </source>
</evidence>
<keyword evidence="4" id="KW-1185">Reference proteome</keyword>
<keyword evidence="2" id="KW-1133">Transmembrane helix</keyword>
<keyword evidence="2" id="KW-0472">Membrane</keyword>
<gene>
    <name evidence="3" type="ORF">FNY97_07215</name>
</gene>
<reference evidence="3 4" key="1">
    <citation type="submission" date="2019-07" db="EMBL/GenBank/DDBJ databases">
        <title>Draft genome of C. aurimucosum strain 2274.</title>
        <authorList>
            <person name="Pacheco L.G.C."/>
            <person name="Aguiar E.R.G.R."/>
            <person name="Santos C.S."/>
            <person name="Rocha D.J.P.G."/>
            <person name="Sant'Anna L.O."/>
            <person name="Mattos-Guaraldi A.L."/>
            <person name="Santos L.S."/>
        </authorList>
    </citation>
    <scope>NUCLEOTIDE SEQUENCE [LARGE SCALE GENOMIC DNA]</scope>
    <source>
        <strain evidence="3 4">2274</strain>
    </source>
</reference>
<proteinExistence type="predicted"/>
<sequence>MDQPTIDPHLPNEPQQPQTPNAPQALNAPQESKASELPPRRGWEGVFNEKLALWGSAILLAGWALGLLSLLIADSSTSGTDDAVSFFFGFFGIFAFIGLCIATPFLATLFAFLALASLDSDVPERKRNARIALVLAILSIVPIVVYFGPKYMF</sequence>
<evidence type="ECO:0000313" key="4">
    <source>
        <dbReference type="Proteomes" id="UP000320443"/>
    </source>
</evidence>
<organism evidence="3 4">
    <name type="scientific">Corynebacterium hiratae</name>
    <dbReference type="NCBI Taxonomy" id="3139423"/>
    <lineage>
        <taxon>Bacteria</taxon>
        <taxon>Bacillati</taxon>
        <taxon>Actinomycetota</taxon>
        <taxon>Actinomycetes</taxon>
        <taxon>Mycobacteriales</taxon>
        <taxon>Corynebacteriaceae</taxon>
        <taxon>Corynebacterium</taxon>
    </lineage>
</organism>
<dbReference type="AlphaFoldDB" id="A0A553FWK2"/>
<dbReference type="RefSeq" id="WP_144013530.1">
    <property type="nucleotide sequence ID" value="NZ_VKDK01000009.1"/>
</dbReference>
<keyword evidence="2" id="KW-0812">Transmembrane</keyword>
<dbReference type="Proteomes" id="UP000320443">
    <property type="component" value="Unassembled WGS sequence"/>
</dbReference>
<feature type="compositionally biased region" description="Low complexity" evidence="1">
    <location>
        <begin position="12"/>
        <end position="31"/>
    </location>
</feature>
<feature type="transmembrane region" description="Helical" evidence="2">
    <location>
        <begin position="51"/>
        <end position="73"/>
    </location>
</feature>
<feature type="region of interest" description="Disordered" evidence="1">
    <location>
        <begin position="1"/>
        <end position="41"/>
    </location>
</feature>
<feature type="transmembrane region" description="Helical" evidence="2">
    <location>
        <begin position="85"/>
        <end position="118"/>
    </location>
</feature>
<comment type="caution">
    <text evidence="3">The sequence shown here is derived from an EMBL/GenBank/DDBJ whole genome shotgun (WGS) entry which is preliminary data.</text>
</comment>
<feature type="transmembrane region" description="Helical" evidence="2">
    <location>
        <begin position="130"/>
        <end position="148"/>
    </location>
</feature>
<accession>A0A553FWK2</accession>
<evidence type="ECO:0000256" key="1">
    <source>
        <dbReference type="SAM" id="MobiDB-lite"/>
    </source>
</evidence>
<evidence type="ECO:0000313" key="3">
    <source>
        <dbReference type="EMBL" id="TRX61644.1"/>
    </source>
</evidence>
<name>A0A553FWK2_9CORY</name>
<protein>
    <submittedName>
        <fullName evidence="3">Uncharacterized protein</fullName>
    </submittedName>
</protein>
<dbReference type="EMBL" id="VKDK01000009">
    <property type="protein sequence ID" value="TRX61644.1"/>
    <property type="molecule type" value="Genomic_DNA"/>
</dbReference>